<reference evidence="1 2" key="1">
    <citation type="journal article" date="2018" name="Front. Plant Sci.">
        <title>Red Clover (Trifolium pratense) and Zigzag Clover (T. medium) - A Picture of Genomic Similarities and Differences.</title>
        <authorList>
            <person name="Dluhosova J."/>
            <person name="Istvanek J."/>
            <person name="Nedelnik J."/>
            <person name="Repkova J."/>
        </authorList>
    </citation>
    <scope>NUCLEOTIDE SEQUENCE [LARGE SCALE GENOMIC DNA]</scope>
    <source>
        <strain evidence="2">cv. 10/8</strain>
        <tissue evidence="1">Leaf</tissue>
    </source>
</reference>
<sequence>MNIDKLREWAFGHNTVTNTHNHSSSNAYAASIHPYLLGGLLSHSPEPTSQTINVVATNGDEFGDGNNNKKKKK</sequence>
<dbReference type="AlphaFoldDB" id="A0A392SJ44"/>
<dbReference type="EMBL" id="LXQA010393050">
    <property type="protein sequence ID" value="MCI48893.1"/>
    <property type="molecule type" value="Genomic_DNA"/>
</dbReference>
<name>A0A392SJ44_9FABA</name>
<protein>
    <submittedName>
        <fullName evidence="1">Uncharacterized protein</fullName>
    </submittedName>
</protein>
<accession>A0A392SJ44</accession>
<dbReference type="Proteomes" id="UP000265520">
    <property type="component" value="Unassembled WGS sequence"/>
</dbReference>
<organism evidence="1 2">
    <name type="scientific">Trifolium medium</name>
    <dbReference type="NCBI Taxonomy" id="97028"/>
    <lineage>
        <taxon>Eukaryota</taxon>
        <taxon>Viridiplantae</taxon>
        <taxon>Streptophyta</taxon>
        <taxon>Embryophyta</taxon>
        <taxon>Tracheophyta</taxon>
        <taxon>Spermatophyta</taxon>
        <taxon>Magnoliopsida</taxon>
        <taxon>eudicotyledons</taxon>
        <taxon>Gunneridae</taxon>
        <taxon>Pentapetalae</taxon>
        <taxon>rosids</taxon>
        <taxon>fabids</taxon>
        <taxon>Fabales</taxon>
        <taxon>Fabaceae</taxon>
        <taxon>Papilionoideae</taxon>
        <taxon>50 kb inversion clade</taxon>
        <taxon>NPAAA clade</taxon>
        <taxon>Hologalegina</taxon>
        <taxon>IRL clade</taxon>
        <taxon>Trifolieae</taxon>
        <taxon>Trifolium</taxon>
    </lineage>
</organism>
<evidence type="ECO:0000313" key="2">
    <source>
        <dbReference type="Proteomes" id="UP000265520"/>
    </source>
</evidence>
<keyword evidence="2" id="KW-1185">Reference proteome</keyword>
<evidence type="ECO:0000313" key="1">
    <source>
        <dbReference type="EMBL" id="MCI48893.1"/>
    </source>
</evidence>
<proteinExistence type="predicted"/>
<feature type="non-terminal residue" evidence="1">
    <location>
        <position position="73"/>
    </location>
</feature>
<comment type="caution">
    <text evidence="1">The sequence shown here is derived from an EMBL/GenBank/DDBJ whole genome shotgun (WGS) entry which is preliminary data.</text>
</comment>